<evidence type="ECO:0000313" key="4">
    <source>
        <dbReference type="Proteomes" id="UP001218188"/>
    </source>
</evidence>
<feature type="chain" id="PRO_5042260456" description="DUF4189 domain-containing protein" evidence="1">
    <location>
        <begin position="21"/>
        <end position="170"/>
    </location>
</feature>
<gene>
    <name evidence="3" type="ORF">C8F04DRAFT_1398346</name>
</gene>
<dbReference type="EMBL" id="JARJCM010000100">
    <property type="protein sequence ID" value="KAJ7029561.1"/>
    <property type="molecule type" value="Genomic_DNA"/>
</dbReference>
<accession>A0AAD6SMB5</accession>
<feature type="signal peptide" evidence="1">
    <location>
        <begin position="1"/>
        <end position="20"/>
    </location>
</feature>
<keyword evidence="4" id="KW-1185">Reference proteome</keyword>
<proteinExistence type="predicted"/>
<comment type="caution">
    <text evidence="3">The sequence shown here is derived from an EMBL/GenBank/DDBJ whole genome shotgun (WGS) entry which is preliminary data.</text>
</comment>
<dbReference type="Proteomes" id="UP001218188">
    <property type="component" value="Unassembled WGS sequence"/>
</dbReference>
<reference evidence="3" key="1">
    <citation type="submission" date="2023-03" db="EMBL/GenBank/DDBJ databases">
        <title>Massive genome expansion in bonnet fungi (Mycena s.s.) driven by repeated elements and novel gene families across ecological guilds.</title>
        <authorList>
            <consortium name="Lawrence Berkeley National Laboratory"/>
            <person name="Harder C.B."/>
            <person name="Miyauchi S."/>
            <person name="Viragh M."/>
            <person name="Kuo A."/>
            <person name="Thoen E."/>
            <person name="Andreopoulos B."/>
            <person name="Lu D."/>
            <person name="Skrede I."/>
            <person name="Drula E."/>
            <person name="Henrissat B."/>
            <person name="Morin E."/>
            <person name="Kohler A."/>
            <person name="Barry K."/>
            <person name="LaButti K."/>
            <person name="Morin E."/>
            <person name="Salamov A."/>
            <person name="Lipzen A."/>
            <person name="Mereny Z."/>
            <person name="Hegedus B."/>
            <person name="Baldrian P."/>
            <person name="Stursova M."/>
            <person name="Weitz H."/>
            <person name="Taylor A."/>
            <person name="Grigoriev I.V."/>
            <person name="Nagy L.G."/>
            <person name="Martin F."/>
            <person name="Kauserud H."/>
        </authorList>
    </citation>
    <scope>NUCLEOTIDE SEQUENCE</scope>
    <source>
        <strain evidence="3">CBHHK200</strain>
    </source>
</reference>
<dbReference type="AlphaFoldDB" id="A0AAD6SMB5"/>
<dbReference type="Pfam" id="PF13827">
    <property type="entry name" value="DUF4189"/>
    <property type="match status" value="1"/>
</dbReference>
<organism evidence="3 4">
    <name type="scientific">Mycena alexandri</name>
    <dbReference type="NCBI Taxonomy" id="1745969"/>
    <lineage>
        <taxon>Eukaryota</taxon>
        <taxon>Fungi</taxon>
        <taxon>Dikarya</taxon>
        <taxon>Basidiomycota</taxon>
        <taxon>Agaricomycotina</taxon>
        <taxon>Agaricomycetes</taxon>
        <taxon>Agaricomycetidae</taxon>
        <taxon>Agaricales</taxon>
        <taxon>Marasmiineae</taxon>
        <taxon>Mycenaceae</taxon>
        <taxon>Mycena</taxon>
    </lineage>
</organism>
<protein>
    <recommendedName>
        <fullName evidence="2">DUF4189 domain-containing protein</fullName>
    </recommendedName>
</protein>
<dbReference type="InterPro" id="IPR025240">
    <property type="entry name" value="DUF4189"/>
</dbReference>
<name>A0AAD6SMB5_9AGAR</name>
<evidence type="ECO:0000259" key="2">
    <source>
        <dbReference type="Pfam" id="PF13827"/>
    </source>
</evidence>
<feature type="domain" description="DUF4189" evidence="2">
    <location>
        <begin position="71"/>
        <end position="165"/>
    </location>
</feature>
<sequence length="170" mass="17581">MKLALSLLTLTASRILGVLGSPALQTSNVTTHPVHGFTAFDVSESVDAAPAPLIPAHKDAAPVVAASTHYWVCVAVSTSSGHYGWSRGGSESSALQNAKKQCGKSDCKSYSCIEEGCVGIDFGSTYVALSYARGYGKNDGSKAASTALSTCKKKSKGCAKAGYFCAARIY</sequence>
<evidence type="ECO:0000256" key="1">
    <source>
        <dbReference type="SAM" id="SignalP"/>
    </source>
</evidence>
<keyword evidence="1" id="KW-0732">Signal</keyword>
<evidence type="ECO:0000313" key="3">
    <source>
        <dbReference type="EMBL" id="KAJ7029561.1"/>
    </source>
</evidence>